<dbReference type="SUPFAM" id="SSF52047">
    <property type="entry name" value="RNI-like"/>
    <property type="match status" value="1"/>
</dbReference>
<dbReference type="EMBL" id="JBFOLK010000001">
    <property type="protein sequence ID" value="KAL2542482.1"/>
    <property type="molecule type" value="Genomic_DNA"/>
</dbReference>
<comment type="caution">
    <text evidence="1">The sequence shown here is derived from an EMBL/GenBank/DDBJ whole genome shotgun (WGS) entry which is preliminary data.</text>
</comment>
<dbReference type="Proteomes" id="UP001604336">
    <property type="component" value="Unassembled WGS sequence"/>
</dbReference>
<dbReference type="Gene3D" id="3.80.10.10">
    <property type="entry name" value="Ribonuclease Inhibitor"/>
    <property type="match status" value="1"/>
</dbReference>
<evidence type="ECO:0000313" key="1">
    <source>
        <dbReference type="EMBL" id="KAL2542482.1"/>
    </source>
</evidence>
<sequence length="164" mass="18014">MFSSAGHVLTKVKRQTLAISDVSPAVIGYYGDKVTDIALTGFQNVNERGFWSMGNGKGLRKMKSFAVNACRGVSNVELESMGKGCQNLKQICLQKCSLLLDKGLASFAKIVESLESFQIEECHRITQFGIFGILRNSRKLKALVVENSLGIRKLKALVRRGTLS</sequence>
<keyword evidence="2" id="KW-1185">Reference proteome</keyword>
<dbReference type="PANTHER" id="PTHR13318">
    <property type="entry name" value="PARTNER OF PAIRED, ISOFORM B-RELATED"/>
    <property type="match status" value="1"/>
</dbReference>
<reference evidence="2" key="1">
    <citation type="submission" date="2024-07" db="EMBL/GenBank/DDBJ databases">
        <title>Two chromosome-level genome assemblies of Korean endemic species Abeliophyllum distichum and Forsythia ovata (Oleaceae).</title>
        <authorList>
            <person name="Jang H."/>
        </authorList>
    </citation>
    <scope>NUCLEOTIDE SEQUENCE [LARGE SCALE GENOMIC DNA]</scope>
</reference>
<protein>
    <submittedName>
        <fullName evidence="1">EIN3-binding F-box protein 2</fullName>
    </submittedName>
</protein>
<accession>A0ABD1VYU6</accession>
<dbReference type="AlphaFoldDB" id="A0ABD1VYU6"/>
<dbReference type="FunFam" id="3.80.10.10:FF:000473">
    <property type="entry name" value="EIN3-binding F-box protein 1"/>
    <property type="match status" value="1"/>
</dbReference>
<dbReference type="InterPro" id="IPR032675">
    <property type="entry name" value="LRR_dom_sf"/>
</dbReference>
<proteinExistence type="predicted"/>
<gene>
    <name evidence="1" type="ORF">Adt_03460</name>
</gene>
<evidence type="ECO:0000313" key="2">
    <source>
        <dbReference type="Proteomes" id="UP001604336"/>
    </source>
</evidence>
<name>A0ABD1VYU6_9LAMI</name>
<organism evidence="1 2">
    <name type="scientific">Abeliophyllum distichum</name>
    <dbReference type="NCBI Taxonomy" id="126358"/>
    <lineage>
        <taxon>Eukaryota</taxon>
        <taxon>Viridiplantae</taxon>
        <taxon>Streptophyta</taxon>
        <taxon>Embryophyta</taxon>
        <taxon>Tracheophyta</taxon>
        <taxon>Spermatophyta</taxon>
        <taxon>Magnoliopsida</taxon>
        <taxon>eudicotyledons</taxon>
        <taxon>Gunneridae</taxon>
        <taxon>Pentapetalae</taxon>
        <taxon>asterids</taxon>
        <taxon>lamiids</taxon>
        <taxon>Lamiales</taxon>
        <taxon>Oleaceae</taxon>
        <taxon>Forsythieae</taxon>
        <taxon>Abeliophyllum</taxon>
    </lineage>
</organism>